<dbReference type="EMBL" id="LAYC01000001">
    <property type="protein sequence ID" value="KYK58971.1"/>
    <property type="molecule type" value="Genomic_DNA"/>
</dbReference>
<organism evidence="2 3">
    <name type="scientific">Drechmeria coniospora</name>
    <name type="common">Nematophagous fungus</name>
    <name type="synonym">Meria coniospora</name>
    <dbReference type="NCBI Taxonomy" id="98403"/>
    <lineage>
        <taxon>Eukaryota</taxon>
        <taxon>Fungi</taxon>
        <taxon>Dikarya</taxon>
        <taxon>Ascomycota</taxon>
        <taxon>Pezizomycotina</taxon>
        <taxon>Sordariomycetes</taxon>
        <taxon>Hypocreomycetidae</taxon>
        <taxon>Hypocreales</taxon>
        <taxon>Ophiocordycipitaceae</taxon>
        <taxon>Drechmeria</taxon>
    </lineage>
</organism>
<feature type="domain" description="DUF6603" evidence="1">
    <location>
        <begin position="861"/>
        <end position="1357"/>
    </location>
</feature>
<dbReference type="STRING" id="98403.A0A151GPI3"/>
<reference evidence="2 3" key="1">
    <citation type="journal article" date="2016" name="Sci. Rep.">
        <title>Insights into Adaptations to a Near-Obligate Nematode Endoparasitic Lifestyle from the Finished Genome of Drechmeria coniospora.</title>
        <authorList>
            <person name="Zhang L."/>
            <person name="Zhou Z."/>
            <person name="Guo Q."/>
            <person name="Fokkens L."/>
            <person name="Miskei M."/>
            <person name="Pocsi I."/>
            <person name="Zhang W."/>
            <person name="Chen M."/>
            <person name="Wang L."/>
            <person name="Sun Y."/>
            <person name="Donzelli B.G."/>
            <person name="Gibson D.M."/>
            <person name="Nelson D.R."/>
            <person name="Luo J.G."/>
            <person name="Rep M."/>
            <person name="Liu H."/>
            <person name="Yang S."/>
            <person name="Wang J."/>
            <person name="Krasnoff S.B."/>
            <person name="Xu Y."/>
            <person name="Molnar I."/>
            <person name="Lin M."/>
        </authorList>
    </citation>
    <scope>NUCLEOTIDE SEQUENCE [LARGE SCALE GENOMIC DNA]</scope>
    <source>
        <strain evidence="2 3">ARSEF 6962</strain>
    </source>
</reference>
<proteinExistence type="predicted"/>
<evidence type="ECO:0000313" key="3">
    <source>
        <dbReference type="Proteomes" id="UP000076580"/>
    </source>
</evidence>
<accession>A0A151GPI3</accession>
<sequence>MGTIGVTWPGSTAERSSQAVANEQQSSSLFYIYASSAGQSPGDNVHILSPDSATDKFVATLEGKVIILSGAPRPTSNLDDSDKTRQWFQQLDSHVEASLKTDSADVVQSFQLIFQEPWQLTFSSASDVLLFTFGAPLTGNGAKIPVPGIDVDGQMLTYGVDFLQSVEITDTTLRDLFTHADSAGMSEYVPSKLLDANVELKMPDPNDEPKRNALWFAPLPVKRVTVRLQFQMPSLGPLQDILNVLPGFTIKSADVVYRKEMLLARTESGEQADTRGDIVFSATCSVKGDAGPEVTMMAGVGFAPSSITLAFIFLSDDPIGGILIWLASLIGDSSLESFVKDILGKTENGVKVLGDPNLRRMTITLDTKDTNAKLSSVAFDVEITANFGQASSKPVFLISYSWNSFSGGTGTLSGQLWNDPSLPRDPDLLPFEERWTTLRPLTPSPATFIDLASLIPGQTVDNIPDTLPSQITRAYLALSSDSFSIRCSITANPPSPGSAPQPYLGEVALDASFHWGQSSQFALNVVVSAMIMPSKDSSTMPAALTGSLSYDSSKKSWELAASLTGLYASTLVEFFEDDAKDHVGPLIESIAVDTLAVAYTYESTGGKSKASTFTITGDLRIAGLALALDFKHNQDGFTFSAKLNPSNEQVKIGDLIVDALGSDIELPEFVYNTLLVADNQDAFALDLVKQKSKGSPPTESFQLLAQLNIIKLHIDFAQLHSTSWDAKQPSKRLLKVAIGGFSGVELELPLIGKLIQPLDELYFLWVQSQGAVGVAGLTRVDLDDLNASLGDKILVKDKIKVDQQKPTDLLVSVGCHFAIVIRSSTGERSCLLDYDFMKPAAGKGRADEADDGGPSAQAPYKKIAGPLSISNVGLKYKDKKLAVMFDATFQLGPLGFSLIGFSLGTAFVTLDELPTITPDIQGLAASFDKPPLSIAGVITHGNDGGIDYFAGGLIVGWAIYQFEAAGFYGIVTPSGGGGFQTVFVFAKLNGPLVTLGFAEITSVCGGFGYNSSVRLPTVGEVYDFPFIASSALSGSSNAMEVMQKLVDPGPHGWFQPLDKSYWFSVGIRVGAFQMLSIDAVVAVQFGNAVKLGIFAVASADIPSPRSPIKLAHVELGISAVADFDYGTLKIESQLSPRSYILDKNCHLTGGCGLYYWFDAPHADKSSVGQFVFTLGGYHQAYRLPIGFPNPPRLGIDWDLGGGLQISGQAYFAVTPNACMAGGRLRAAFKAGPIEAWFDAFADFLINYKPFHFNLGAGLSVGVGFSIDIWFIHIRISVEIGAQLYLWGPPVAGRVHVDFWIVAFDINFGPHSDTDDRISLSEFYDLVLQTSTTSLVGPADKEVQVSRPKNEAHNFLAESGLLNPTDEPEREQDAIWIVRGGSFCFVVECKMAIDTVKSNGQAVLADKEVYGKPMKLQTAMASTLEVQVTQDQGEADDGWQFEKRLESVPRALWAKYDPRTDPTSSGNNIGELLSSDNSSVTLMTGVRMTAPLPTVSPDPFPAYKVADADLQSLPAERPFPTIADADGAWGPDSPAAGEREKYEAVYNAWTNPAMGASGQTGFVGALAECLKWDVDGMKSLAAIPQTLKQEFMNLYVAAPLLTK</sequence>
<dbReference type="Pfam" id="PF20248">
    <property type="entry name" value="DUF6603"/>
    <property type="match status" value="1"/>
</dbReference>
<evidence type="ECO:0000259" key="1">
    <source>
        <dbReference type="Pfam" id="PF20248"/>
    </source>
</evidence>
<dbReference type="Proteomes" id="UP000076580">
    <property type="component" value="Chromosome 01"/>
</dbReference>
<name>A0A151GPI3_DRECN</name>
<comment type="caution">
    <text evidence="2">The sequence shown here is derived from an EMBL/GenBank/DDBJ whole genome shotgun (WGS) entry which is preliminary data.</text>
</comment>
<dbReference type="RefSeq" id="XP_040658323.1">
    <property type="nucleotide sequence ID" value="XM_040797440.1"/>
</dbReference>
<keyword evidence="3" id="KW-1185">Reference proteome</keyword>
<protein>
    <recommendedName>
        <fullName evidence="1">DUF6603 domain-containing protein</fullName>
    </recommendedName>
</protein>
<dbReference type="GeneID" id="63712741"/>
<dbReference type="InParanoid" id="A0A151GPI3"/>
<evidence type="ECO:0000313" key="2">
    <source>
        <dbReference type="EMBL" id="KYK58971.1"/>
    </source>
</evidence>
<dbReference type="InterPro" id="IPR046538">
    <property type="entry name" value="DUF6603"/>
</dbReference>
<gene>
    <name evidence="2" type="ORF">DCS_00098</name>
</gene>